<dbReference type="PANTHER" id="PTHR34862">
    <property type="entry name" value="SPARK DOMAIN-CONTAINING PROTEIN"/>
    <property type="match status" value="1"/>
</dbReference>
<dbReference type="PANTHER" id="PTHR34862:SF1">
    <property type="entry name" value="SPARK DOMAIN-CONTAINING PROTEIN"/>
    <property type="match status" value="1"/>
</dbReference>
<dbReference type="Proteomes" id="UP001437256">
    <property type="component" value="Unassembled WGS sequence"/>
</dbReference>
<proteinExistence type="predicted"/>
<evidence type="ECO:0000256" key="1">
    <source>
        <dbReference type="SAM" id="Phobius"/>
    </source>
</evidence>
<evidence type="ECO:0000313" key="3">
    <source>
        <dbReference type="EMBL" id="KAL0068866.1"/>
    </source>
</evidence>
<accession>A0ABR3A690</accession>
<feature type="chain" id="PRO_5046934148" evidence="2">
    <location>
        <begin position="20"/>
        <end position="257"/>
    </location>
</feature>
<evidence type="ECO:0000313" key="4">
    <source>
        <dbReference type="Proteomes" id="UP001437256"/>
    </source>
</evidence>
<keyword evidence="1" id="KW-1133">Transmembrane helix</keyword>
<gene>
    <name evidence="3" type="ORF">AAF712_004197</name>
</gene>
<reference evidence="3 4" key="1">
    <citation type="submission" date="2024-05" db="EMBL/GenBank/DDBJ databases">
        <title>A draft genome resource for the thread blight pathogen Marasmius tenuissimus strain MS-2.</title>
        <authorList>
            <person name="Yulfo-Soto G.E."/>
            <person name="Baruah I.K."/>
            <person name="Amoako-Attah I."/>
            <person name="Bukari Y."/>
            <person name="Meinhardt L.W."/>
            <person name="Bailey B.A."/>
            <person name="Cohen S.P."/>
        </authorList>
    </citation>
    <scope>NUCLEOTIDE SEQUENCE [LARGE SCALE GENOMIC DNA]</scope>
    <source>
        <strain evidence="3 4">MS-2</strain>
    </source>
</reference>
<protein>
    <submittedName>
        <fullName evidence="3">Uncharacterized protein</fullName>
    </submittedName>
</protein>
<evidence type="ECO:0000256" key="2">
    <source>
        <dbReference type="SAM" id="SignalP"/>
    </source>
</evidence>
<dbReference type="EMBL" id="JBBXMP010000016">
    <property type="protein sequence ID" value="KAL0068866.1"/>
    <property type="molecule type" value="Genomic_DNA"/>
</dbReference>
<keyword evidence="4" id="KW-1185">Reference proteome</keyword>
<keyword evidence="1" id="KW-0812">Transmembrane</keyword>
<keyword evidence="2" id="KW-0732">Signal</keyword>
<comment type="caution">
    <text evidence="3">The sequence shown here is derived from an EMBL/GenBank/DDBJ whole genome shotgun (WGS) entry which is preliminary data.</text>
</comment>
<keyword evidence="1" id="KW-0472">Membrane</keyword>
<organism evidence="3 4">
    <name type="scientific">Marasmius tenuissimus</name>
    <dbReference type="NCBI Taxonomy" id="585030"/>
    <lineage>
        <taxon>Eukaryota</taxon>
        <taxon>Fungi</taxon>
        <taxon>Dikarya</taxon>
        <taxon>Basidiomycota</taxon>
        <taxon>Agaricomycotina</taxon>
        <taxon>Agaricomycetes</taxon>
        <taxon>Agaricomycetidae</taxon>
        <taxon>Agaricales</taxon>
        <taxon>Marasmiineae</taxon>
        <taxon>Marasmiaceae</taxon>
        <taxon>Marasmius</taxon>
    </lineage>
</organism>
<sequence>MTRILATTAVAAGLAVASAQTLSSNCQNSLTTIVQNNDASACLAPSALVGIAAANSSQSLVDPINTWVNSVCGSPSCSNSTLEFIVNTVTDGCSTELSVLGYDSSQKAQITEIVKQVYPTARKVVCLQSGNEKCITKELKAVESSIGTLSVDNIVKLVSTLSFNNQTIPKDVYCSDCTKAAYNAINEDFPGTFDDSKSDIQQQCGASFVDGQNPSGVSQSAASTSGGNGGNGAMFGALPSLATSGLVVLGGLFALVA</sequence>
<name>A0ABR3A690_9AGAR</name>
<feature type="signal peptide" evidence="2">
    <location>
        <begin position="1"/>
        <end position="19"/>
    </location>
</feature>
<feature type="transmembrane region" description="Helical" evidence="1">
    <location>
        <begin position="233"/>
        <end position="256"/>
    </location>
</feature>